<comment type="caution">
    <text evidence="2">The sequence shown here is derived from an EMBL/GenBank/DDBJ whole genome shotgun (WGS) entry which is preliminary data.</text>
</comment>
<evidence type="ECO:0000313" key="2">
    <source>
        <dbReference type="EMBL" id="TCP01612.1"/>
    </source>
</evidence>
<gene>
    <name evidence="2" type="ORF">EV676_1233</name>
</gene>
<accession>A0AA46D9X9</accession>
<proteinExistence type="predicted"/>
<evidence type="ECO:0000259" key="1">
    <source>
        <dbReference type="Pfam" id="PF13550"/>
    </source>
</evidence>
<name>A0AA46D9X9_9BURK</name>
<dbReference type="EMBL" id="SLXF01000023">
    <property type="protein sequence ID" value="TCP01612.1"/>
    <property type="molecule type" value="Genomic_DNA"/>
</dbReference>
<dbReference type="InterPro" id="IPR032876">
    <property type="entry name" value="J_dom"/>
</dbReference>
<dbReference type="AlphaFoldDB" id="A0AA46D9X9"/>
<evidence type="ECO:0000313" key="3">
    <source>
        <dbReference type="Proteomes" id="UP000294772"/>
    </source>
</evidence>
<dbReference type="RefSeq" id="WP_132766478.1">
    <property type="nucleotide sequence ID" value="NZ_CP110416.1"/>
</dbReference>
<reference evidence="2 3" key="1">
    <citation type="submission" date="2019-03" db="EMBL/GenBank/DDBJ databases">
        <title>Genomic Encyclopedia of Type Strains, Phase IV (KMG-IV): sequencing the most valuable type-strain genomes for metagenomic binning, comparative biology and taxonomic classification.</title>
        <authorList>
            <person name="Goeker M."/>
        </authorList>
    </citation>
    <scope>NUCLEOTIDE SEQUENCE [LARGE SCALE GENOMIC DNA]</scope>
    <source>
        <strain evidence="2 3">DSM 15264</strain>
    </source>
</reference>
<sequence>MGSRRKKQTVGYRYRIGMHLVLCQGPVDAVQEIQVGDRSAWGDASRVPLPSGHGLGRLSIDRPTLFGGDEREGGVVGDLDVLAGSAAQDRNDYLMSRLGAAIPAFRGVLSIVARKILFAANNPYLKPWAVRVRRFTAGWHGEPWMPWNAEVRAWDDDTGAYVTVGMNPAHILVQCLTDPHWGMGYPPSTLGSSFWNAAWALESEGFGLNLVWTRQQPIEAFIAQVLDHVGGILYLDPEQGTFELKLLRDDYWIEGLPLLGPDEIVRVERFERAQWGELPNEITVVYTDWATAKESTVSVQNLAAIQLQGGVINQRRDYPGVNFGPLAARLALRDLRALGSPLARMTLTIAPSALERPPLPGDVFLLHWPRLGIEQMVVRVTGIDTGTLGAGEWRIEAVEDVFGMGQTVLTPTPPRLEEPPLEALPPALVLALEVPYWELARRLSRADLATLTDTDTYVGALACAGGPGQLNWQLATGPTGGELEAVAPEDYAPLLTLGQALPATEADALAVPVTALAQPERLAVGDYAYLVDALGAIREAVAVTAFDATAGTVDLARGVLDTTPQAHAAGTRLVGVGEWLAAETVERAPGESVFVAAIPRTASAEGDTVLAANGAPIVLAGRQARPYPPGRIRLNGQTEPAVVAGDLTLTWAHRDRTQQTAYLVRQDEGDIGPEPGTTYGVRLRDRDGTLVRSETRLTGNTWTWDVASAALDAGVAGDRVTVEIEAERDGLVSWQAQVRSVERAGYGLLWGQYWGGVSP</sequence>
<dbReference type="Proteomes" id="UP000294772">
    <property type="component" value="Unassembled WGS sequence"/>
</dbReference>
<organism evidence="2 3">
    <name type="scientific">Caldimonas thermodepolymerans</name>
    <dbReference type="NCBI Taxonomy" id="215580"/>
    <lineage>
        <taxon>Bacteria</taxon>
        <taxon>Pseudomonadati</taxon>
        <taxon>Pseudomonadota</taxon>
        <taxon>Betaproteobacteria</taxon>
        <taxon>Burkholderiales</taxon>
        <taxon>Sphaerotilaceae</taxon>
        <taxon>Caldimonas</taxon>
    </lineage>
</organism>
<protein>
    <submittedName>
        <fullName evidence="2">Tail protein</fullName>
    </submittedName>
</protein>
<feature type="domain" description="Tip attachment protein J" evidence="1">
    <location>
        <begin position="213"/>
        <end position="384"/>
    </location>
</feature>
<dbReference type="Pfam" id="PF13550">
    <property type="entry name" value="Phage-tail_3"/>
    <property type="match status" value="1"/>
</dbReference>